<dbReference type="SMART" id="SM00448">
    <property type="entry name" value="REC"/>
    <property type="match status" value="1"/>
</dbReference>
<dbReference type="Pfam" id="PF00072">
    <property type="entry name" value="Response_reg"/>
    <property type="match status" value="1"/>
</dbReference>
<accession>A0ABS8DPM2</accession>
<gene>
    <name evidence="4" type="ORF">GEV37_03830</name>
</gene>
<dbReference type="PROSITE" id="PS50110">
    <property type="entry name" value="RESPONSE_REGULATORY"/>
    <property type="match status" value="1"/>
</dbReference>
<dbReference type="EMBL" id="WHVL01000001">
    <property type="protein sequence ID" value="MCB8888257.1"/>
    <property type="molecule type" value="Genomic_DNA"/>
</dbReference>
<keyword evidence="5" id="KW-1185">Reference proteome</keyword>
<name>A0ABS8DPM2_9GAMM</name>
<dbReference type="InterPro" id="IPR011006">
    <property type="entry name" value="CheY-like_superfamily"/>
</dbReference>
<dbReference type="PANTHER" id="PTHR44591:SF18">
    <property type="entry name" value="REGULATORY PROTEIN"/>
    <property type="match status" value="1"/>
</dbReference>
<dbReference type="RefSeq" id="WP_227388862.1">
    <property type="nucleotide sequence ID" value="NZ_JBHSCJ010000003.1"/>
</dbReference>
<evidence type="ECO:0000313" key="5">
    <source>
        <dbReference type="Proteomes" id="UP001319882"/>
    </source>
</evidence>
<dbReference type="InterPro" id="IPR050595">
    <property type="entry name" value="Bact_response_regulator"/>
</dbReference>
<protein>
    <submittedName>
        <fullName evidence="4">Response regulator</fullName>
    </submittedName>
</protein>
<evidence type="ECO:0000256" key="1">
    <source>
        <dbReference type="ARBA" id="ARBA00022553"/>
    </source>
</evidence>
<reference evidence="4 5" key="1">
    <citation type="journal article" date="2021" name="Sci. Rep.">
        <title>Genome analysis of a halophilic bacterium Halomonas malpeensis YU-PRIM-29(T) reveals its exopolysaccharide and pigment producing capabilities.</title>
        <authorList>
            <person name="Athmika"/>
            <person name="Ghate S.D."/>
            <person name="Arun A.B."/>
            <person name="Rao S.S."/>
            <person name="Kumar S.T.A."/>
            <person name="Kandiyil M.K."/>
            <person name="Saptami K."/>
            <person name="Rekha P.D."/>
        </authorList>
    </citation>
    <scope>NUCLEOTIDE SEQUENCE [LARGE SCALE GENOMIC DNA]</scope>
    <source>
        <strain evidence="5">prim 29</strain>
    </source>
</reference>
<evidence type="ECO:0000259" key="3">
    <source>
        <dbReference type="PROSITE" id="PS50110"/>
    </source>
</evidence>
<comment type="caution">
    <text evidence="4">The sequence shown here is derived from an EMBL/GenBank/DDBJ whole genome shotgun (WGS) entry which is preliminary data.</text>
</comment>
<organism evidence="4 5">
    <name type="scientific">Vreelandella malpeensis</name>
    <dbReference type="NCBI Taxonomy" id="1172368"/>
    <lineage>
        <taxon>Bacteria</taxon>
        <taxon>Pseudomonadati</taxon>
        <taxon>Pseudomonadota</taxon>
        <taxon>Gammaproteobacteria</taxon>
        <taxon>Oceanospirillales</taxon>
        <taxon>Halomonadaceae</taxon>
        <taxon>Vreelandella</taxon>
    </lineage>
</organism>
<proteinExistence type="predicted"/>
<dbReference type="InterPro" id="IPR001789">
    <property type="entry name" value="Sig_transdc_resp-reg_receiver"/>
</dbReference>
<dbReference type="Gene3D" id="3.40.50.2300">
    <property type="match status" value="1"/>
</dbReference>
<evidence type="ECO:0000313" key="4">
    <source>
        <dbReference type="EMBL" id="MCB8888257.1"/>
    </source>
</evidence>
<evidence type="ECO:0000256" key="2">
    <source>
        <dbReference type="PROSITE-ProRule" id="PRU00169"/>
    </source>
</evidence>
<dbReference type="PANTHER" id="PTHR44591">
    <property type="entry name" value="STRESS RESPONSE REGULATOR PROTEIN 1"/>
    <property type="match status" value="1"/>
</dbReference>
<feature type="modified residue" description="4-aspartylphosphate" evidence="2">
    <location>
        <position position="52"/>
    </location>
</feature>
<keyword evidence="1 2" id="KW-0597">Phosphoprotein</keyword>
<dbReference type="Proteomes" id="UP001319882">
    <property type="component" value="Unassembled WGS sequence"/>
</dbReference>
<feature type="domain" description="Response regulatory" evidence="3">
    <location>
        <begin position="2"/>
        <end position="115"/>
    </location>
</feature>
<dbReference type="SUPFAM" id="SSF52172">
    <property type="entry name" value="CheY-like"/>
    <property type="match status" value="1"/>
</dbReference>
<sequence>MRILVVDDDTLSAEMTAAILAGQQYIPVMAHDAMEAITQLEAHPDIALIVSDLYMPLIDGIELCATLREQGVMLPFVLLTGDTPTAALTATPGLTACLQKEADLAHTLVRTVDRALRE</sequence>